<sequence>MYLSDDTRLVARGNPIVHETLDGEAVIINLKSGTYYSLQGVGAVLWQQIVDSTTVAELRRRIADEAALPADTAAAAIDTFVAGLLGEDLALADPVPAGKPAPSTQLPADLTQLLTLQSFTDVQELLALDPVHDVDEVGWPVKAADLPDPATKA</sequence>
<dbReference type="OrthoDB" id="8686088at2"/>
<proteinExistence type="predicted"/>
<comment type="caution">
    <text evidence="1">The sequence shown here is derived from an EMBL/GenBank/DDBJ whole genome shotgun (WGS) entry which is preliminary data.</text>
</comment>
<dbReference type="EMBL" id="RJKX01000014">
    <property type="protein sequence ID" value="ROP90974.1"/>
    <property type="molecule type" value="Genomic_DNA"/>
</dbReference>
<keyword evidence="2" id="KW-1185">Reference proteome</keyword>
<evidence type="ECO:0000313" key="2">
    <source>
        <dbReference type="Proteomes" id="UP000278222"/>
    </source>
</evidence>
<accession>A0A3N1LII2</accession>
<reference evidence="1 2" key="1">
    <citation type="submission" date="2018-11" db="EMBL/GenBank/DDBJ databases">
        <title>Genomic Encyclopedia of Type Strains, Phase IV (KMG-IV): sequencing the most valuable type-strain genomes for metagenomic binning, comparative biology and taxonomic classification.</title>
        <authorList>
            <person name="Goeker M."/>
        </authorList>
    </citation>
    <scope>NUCLEOTIDE SEQUENCE [LARGE SCALE GENOMIC DNA]</scope>
    <source>
        <strain evidence="1 2">DSM 5900</strain>
    </source>
</reference>
<name>A0A3N1LII2_9PROT</name>
<dbReference type="Gene3D" id="1.10.10.1150">
    <property type="entry name" value="Coenzyme PQQ synthesis protein D (PqqD)"/>
    <property type="match status" value="1"/>
</dbReference>
<dbReference type="InterPro" id="IPR041881">
    <property type="entry name" value="PqqD_sf"/>
</dbReference>
<dbReference type="RefSeq" id="WP_123690516.1">
    <property type="nucleotide sequence ID" value="NZ_AP019700.1"/>
</dbReference>
<gene>
    <name evidence="1" type="ORF">EDC65_2834</name>
</gene>
<dbReference type="Proteomes" id="UP000278222">
    <property type="component" value="Unassembled WGS sequence"/>
</dbReference>
<dbReference type="Pfam" id="PF05402">
    <property type="entry name" value="PqqD"/>
    <property type="match status" value="1"/>
</dbReference>
<protein>
    <submittedName>
        <fullName evidence="1">Coenzyme PQQ synthesis protein D (PqqD)</fullName>
    </submittedName>
</protein>
<evidence type="ECO:0000313" key="1">
    <source>
        <dbReference type="EMBL" id="ROP90974.1"/>
    </source>
</evidence>
<dbReference type="AlphaFoldDB" id="A0A3N1LII2"/>
<organism evidence="1 2">
    <name type="scientific">Stella humosa</name>
    <dbReference type="NCBI Taxonomy" id="94"/>
    <lineage>
        <taxon>Bacteria</taxon>
        <taxon>Pseudomonadati</taxon>
        <taxon>Pseudomonadota</taxon>
        <taxon>Alphaproteobacteria</taxon>
        <taxon>Rhodospirillales</taxon>
        <taxon>Stellaceae</taxon>
        <taxon>Stella</taxon>
    </lineage>
</organism>
<dbReference type="InterPro" id="IPR008792">
    <property type="entry name" value="PQQD"/>
</dbReference>